<evidence type="ECO:0000256" key="5">
    <source>
        <dbReference type="ARBA" id="ARBA00023288"/>
    </source>
</evidence>
<keyword evidence="3" id="KW-0564">Palmitate</keyword>
<reference evidence="9 10" key="1">
    <citation type="submission" date="2025-05" db="UniProtKB">
        <authorList>
            <consortium name="RefSeq"/>
        </authorList>
    </citation>
    <scope>IDENTIFICATION</scope>
    <source>
        <tissue evidence="9 10">Muscle</tissue>
    </source>
</reference>
<dbReference type="PANTHER" id="PTHR44027:SF7">
    <property type="entry name" value="DNAJ HOMOLOG SUBFAMILY C MEMBER 5 HOMOLOG"/>
    <property type="match status" value="1"/>
</dbReference>
<protein>
    <submittedName>
        <fullName evidence="9 10">DnaJ homolog subfamily C member 5-like</fullName>
    </submittedName>
</protein>
<gene>
    <name evidence="9 10" type="primary">LOC106464653</name>
</gene>
<dbReference type="InterPro" id="IPR001623">
    <property type="entry name" value="DnaJ_domain"/>
</dbReference>
<evidence type="ECO:0000256" key="6">
    <source>
        <dbReference type="SAM" id="MobiDB-lite"/>
    </source>
</evidence>
<dbReference type="Gene3D" id="1.10.287.110">
    <property type="entry name" value="DnaJ domain"/>
    <property type="match status" value="1"/>
</dbReference>
<evidence type="ECO:0000256" key="3">
    <source>
        <dbReference type="ARBA" id="ARBA00023139"/>
    </source>
</evidence>
<evidence type="ECO:0000313" key="9">
    <source>
        <dbReference type="RefSeq" id="XP_013780266.1"/>
    </source>
</evidence>
<evidence type="ECO:0000256" key="2">
    <source>
        <dbReference type="ARBA" id="ARBA00023136"/>
    </source>
</evidence>
<evidence type="ECO:0000313" key="8">
    <source>
        <dbReference type="Proteomes" id="UP000694941"/>
    </source>
</evidence>
<evidence type="ECO:0000313" key="10">
    <source>
        <dbReference type="RefSeq" id="XP_022248112.1"/>
    </source>
</evidence>
<dbReference type="PANTHER" id="PTHR44027">
    <property type="entry name" value="DNAJ HOMOLOG SUBFAMILY C MEMBER 5 HOMOLOG"/>
    <property type="match status" value="1"/>
</dbReference>
<feature type="region of interest" description="Disordered" evidence="6">
    <location>
        <begin position="151"/>
        <end position="190"/>
    </location>
</feature>
<evidence type="ECO:0000256" key="1">
    <source>
        <dbReference type="ARBA" id="ARBA00004635"/>
    </source>
</evidence>
<feature type="compositionally biased region" description="Polar residues" evidence="6">
    <location>
        <begin position="209"/>
        <end position="218"/>
    </location>
</feature>
<dbReference type="RefSeq" id="XP_022248112.1">
    <property type="nucleotide sequence ID" value="XM_022392404.1"/>
</dbReference>
<dbReference type="InterPro" id="IPR036869">
    <property type="entry name" value="J_dom_sf"/>
</dbReference>
<dbReference type="GeneID" id="106464653"/>
<dbReference type="CDD" id="cd06257">
    <property type="entry name" value="DnaJ"/>
    <property type="match status" value="1"/>
</dbReference>
<dbReference type="InterPro" id="IPR018253">
    <property type="entry name" value="DnaJ_domain_CS"/>
</dbReference>
<dbReference type="PRINTS" id="PR00625">
    <property type="entry name" value="JDOMAIN"/>
</dbReference>
<dbReference type="SUPFAM" id="SSF46565">
    <property type="entry name" value="Chaperone J-domain"/>
    <property type="match status" value="1"/>
</dbReference>
<keyword evidence="8" id="KW-1185">Reference proteome</keyword>
<dbReference type="InterPro" id="IPR051434">
    <property type="entry name" value="DnaJ_C_subfamily_member5"/>
</dbReference>
<dbReference type="PROSITE" id="PS00636">
    <property type="entry name" value="DNAJ_1"/>
    <property type="match status" value="1"/>
</dbReference>
<keyword evidence="5" id="KW-0449">Lipoprotein</keyword>
<accession>A0ABM1BEB7</accession>
<evidence type="ECO:0000256" key="4">
    <source>
        <dbReference type="ARBA" id="ARBA00023186"/>
    </source>
</evidence>
<keyword evidence="2" id="KW-0472">Membrane</keyword>
<dbReference type="Proteomes" id="UP000694941">
    <property type="component" value="Unplaced"/>
</dbReference>
<feature type="region of interest" description="Disordered" evidence="6">
    <location>
        <begin position="202"/>
        <end position="231"/>
    </location>
</feature>
<organism evidence="8 9">
    <name type="scientific">Limulus polyphemus</name>
    <name type="common">Atlantic horseshoe crab</name>
    <dbReference type="NCBI Taxonomy" id="6850"/>
    <lineage>
        <taxon>Eukaryota</taxon>
        <taxon>Metazoa</taxon>
        <taxon>Ecdysozoa</taxon>
        <taxon>Arthropoda</taxon>
        <taxon>Chelicerata</taxon>
        <taxon>Merostomata</taxon>
        <taxon>Xiphosura</taxon>
        <taxon>Limulidae</taxon>
        <taxon>Limulus</taxon>
    </lineage>
</organism>
<keyword evidence="4" id="KW-0143">Chaperone</keyword>
<proteinExistence type="predicted"/>
<dbReference type="RefSeq" id="XP_013780266.1">
    <property type="nucleotide sequence ID" value="XM_013924812.2"/>
</dbReference>
<dbReference type="PROSITE" id="PS50076">
    <property type="entry name" value="DNAJ_2"/>
    <property type="match status" value="1"/>
</dbReference>
<evidence type="ECO:0000259" key="7">
    <source>
        <dbReference type="PROSITE" id="PS50076"/>
    </source>
</evidence>
<dbReference type="Pfam" id="PF00226">
    <property type="entry name" value="DnaJ"/>
    <property type="match status" value="1"/>
</dbReference>
<comment type="subcellular location">
    <subcellularLocation>
        <location evidence="1">Membrane</location>
        <topology evidence="1">Lipid-anchor</topology>
    </subcellularLocation>
</comment>
<name>A0ABM1BEB7_LIMPO</name>
<feature type="domain" description="J" evidence="7">
    <location>
        <begin position="14"/>
        <end position="79"/>
    </location>
</feature>
<sequence length="231" mass="25883">MSESVRKLSTSGDSLYKIMGLPKTATQDDVKKTFRKLALKYHPDKNEGNPDAAEVFKEINKANAILSDLTKRNIYDNYGSLGLYIAEHFGEENINTYFVLTSWWCKALFVFCGVITGCYLCCCFCCCCNFCCGKCRPRPPEDTGNYHNLKEEFSEEESVPSSPVMSQPVGGENKSIPMVDPEDGWDPSEKTTLHTFQYSTYKTEEGPPAQSTTESFPSGPQPSVYYSSRPL</sequence>
<dbReference type="SMART" id="SM00271">
    <property type="entry name" value="DnaJ"/>
    <property type="match status" value="1"/>
</dbReference>
<feature type="compositionally biased region" description="Low complexity" evidence="6">
    <location>
        <begin position="159"/>
        <end position="169"/>
    </location>
</feature>